<dbReference type="Pfam" id="PF04266">
    <property type="entry name" value="ASCH"/>
    <property type="match status" value="1"/>
</dbReference>
<evidence type="ECO:0000313" key="2">
    <source>
        <dbReference type="EMBL" id="PIP29795.1"/>
    </source>
</evidence>
<organism evidence="2 3">
    <name type="scientific">Candidatus Jorgensenbacteria bacterium CG23_combo_of_CG06-09_8_20_14_all_54_14</name>
    <dbReference type="NCBI Taxonomy" id="1974595"/>
    <lineage>
        <taxon>Bacteria</taxon>
        <taxon>Candidatus Joergenseniibacteriota</taxon>
    </lineage>
</organism>
<protein>
    <recommendedName>
        <fullName evidence="1">ASCH domain-containing protein</fullName>
    </recommendedName>
</protein>
<feature type="domain" description="ASCH" evidence="1">
    <location>
        <begin position="10"/>
        <end position="70"/>
    </location>
</feature>
<dbReference type="AlphaFoldDB" id="A0A2G9Z9F0"/>
<comment type="caution">
    <text evidence="2">The sequence shown here is derived from an EMBL/GenBank/DDBJ whole genome shotgun (WGS) entry which is preliminary data.</text>
</comment>
<evidence type="ECO:0000313" key="3">
    <source>
        <dbReference type="Proteomes" id="UP000228812"/>
    </source>
</evidence>
<gene>
    <name evidence="2" type="ORF">COX26_02295</name>
</gene>
<accession>A0A2G9Z9F0</accession>
<reference evidence="2 3" key="1">
    <citation type="submission" date="2017-09" db="EMBL/GenBank/DDBJ databases">
        <title>Depth-based differentiation of microbial function through sediment-hosted aquifers and enrichment of novel symbionts in the deep terrestrial subsurface.</title>
        <authorList>
            <person name="Probst A.J."/>
            <person name="Ladd B."/>
            <person name="Jarett J.K."/>
            <person name="Geller-Mcgrath D.E."/>
            <person name="Sieber C.M."/>
            <person name="Emerson J.B."/>
            <person name="Anantharaman K."/>
            <person name="Thomas B.C."/>
            <person name="Malmstrom R."/>
            <person name="Stieglmeier M."/>
            <person name="Klingl A."/>
            <person name="Woyke T."/>
            <person name="Ryan C.M."/>
            <person name="Banfield J.F."/>
        </authorList>
    </citation>
    <scope>NUCLEOTIDE SEQUENCE [LARGE SCALE GENOMIC DNA]</scope>
    <source>
        <strain evidence="2">CG23_combo_of_CG06-09_8_20_14_all_54_14</strain>
    </source>
</reference>
<sequence length="103" mass="11951">MFDDKDLEIGDVVQLVNADDGTVFGIAKITDISKKQLGNITADDFIGHENYKSIDKMYNVYRDFYGDRVDKNTEVKNHSLQARFKQTKFSRGFFFDQFSFVMT</sequence>
<name>A0A2G9Z9F0_9BACT</name>
<dbReference type="InterPro" id="IPR007374">
    <property type="entry name" value="ASCH_domain"/>
</dbReference>
<proteinExistence type="predicted"/>
<evidence type="ECO:0000259" key="1">
    <source>
        <dbReference type="Pfam" id="PF04266"/>
    </source>
</evidence>
<dbReference type="EMBL" id="PCRZ01000037">
    <property type="protein sequence ID" value="PIP29795.1"/>
    <property type="molecule type" value="Genomic_DNA"/>
</dbReference>
<dbReference type="Proteomes" id="UP000228812">
    <property type="component" value="Unassembled WGS sequence"/>
</dbReference>